<sequence length="351" mass="38101">MSYPHPFFDYKVDELATVTRLDDPCIYLSEGIADLIHAVRNTTQKQIIITVPQGARLTPAFDRVAYDTGCTVLVREPTGFRDARNGRWTPQIELVVQNPNDPRIVLSENHFQPAELVPLLTVSASIYHPARGGTVIGRVAELLCLGLLPEDTVLGWGRYEPAGAPWDRKQLTKDARDRMPHALFTISAHSDTGAIATGTLTISRSENGLEEYLEVNVNPKHWRADEWHERTTNFLNAIGNELKPQFALAYRTGGLADGSVPTTARPAPTPVAVLIGAPGVKQLGVDAQEVAQQHGGMTTGHGRRQGILVPLKASTAGDWSTLGKLVETLDGGTGKVARVLAETGASTQKKR</sequence>
<dbReference type="RefSeq" id="WP_111837211.1">
    <property type="nucleotide sequence ID" value="NZ_UAPQ01000010.1"/>
</dbReference>
<dbReference type="InterPro" id="IPR046175">
    <property type="entry name" value="DUF6177"/>
</dbReference>
<gene>
    <name evidence="1" type="ORF">NCTC11535_02040</name>
</gene>
<organism evidence="1 2">
    <name type="scientific">Actinomyces bovis</name>
    <dbReference type="NCBI Taxonomy" id="1658"/>
    <lineage>
        <taxon>Bacteria</taxon>
        <taxon>Bacillati</taxon>
        <taxon>Actinomycetota</taxon>
        <taxon>Actinomycetes</taxon>
        <taxon>Actinomycetales</taxon>
        <taxon>Actinomycetaceae</taxon>
        <taxon>Actinomyces</taxon>
    </lineage>
</organism>
<proteinExistence type="predicted"/>
<name>A0ABY1VQC6_9ACTO</name>
<keyword evidence="2" id="KW-1185">Reference proteome</keyword>
<evidence type="ECO:0000313" key="1">
    <source>
        <dbReference type="EMBL" id="SPT54326.1"/>
    </source>
</evidence>
<evidence type="ECO:0000313" key="2">
    <source>
        <dbReference type="Proteomes" id="UP000250006"/>
    </source>
</evidence>
<dbReference type="Pfam" id="PF19674">
    <property type="entry name" value="DUF6177"/>
    <property type="match status" value="1"/>
</dbReference>
<dbReference type="EMBL" id="UAPQ01000010">
    <property type="protein sequence ID" value="SPT54326.1"/>
    <property type="molecule type" value="Genomic_DNA"/>
</dbReference>
<reference evidence="1 2" key="1">
    <citation type="submission" date="2018-06" db="EMBL/GenBank/DDBJ databases">
        <authorList>
            <consortium name="Pathogen Informatics"/>
            <person name="Doyle S."/>
        </authorList>
    </citation>
    <scope>NUCLEOTIDE SEQUENCE [LARGE SCALE GENOMIC DNA]</scope>
    <source>
        <strain evidence="1 2">NCTC11535</strain>
    </source>
</reference>
<accession>A0ABY1VQC6</accession>
<protein>
    <submittedName>
        <fullName evidence="1">Uncharacterized protein</fullName>
    </submittedName>
</protein>
<comment type="caution">
    <text evidence="1">The sequence shown here is derived from an EMBL/GenBank/DDBJ whole genome shotgun (WGS) entry which is preliminary data.</text>
</comment>
<dbReference type="Proteomes" id="UP000250006">
    <property type="component" value="Unassembled WGS sequence"/>
</dbReference>